<proteinExistence type="predicted"/>
<feature type="region of interest" description="Disordered" evidence="1">
    <location>
        <begin position="48"/>
        <end position="81"/>
    </location>
</feature>
<keyword evidence="4" id="KW-1185">Reference proteome</keyword>
<keyword evidence="2" id="KW-1133">Transmembrane helix</keyword>
<protein>
    <submittedName>
        <fullName evidence="3">Uncharacterized protein</fullName>
    </submittedName>
</protein>
<keyword evidence="2" id="KW-0812">Transmembrane</keyword>
<dbReference type="AlphaFoldDB" id="A0A923KT98"/>
<evidence type="ECO:0000313" key="4">
    <source>
        <dbReference type="Proteomes" id="UP000612361"/>
    </source>
</evidence>
<dbReference type="Proteomes" id="UP000612361">
    <property type="component" value="Unassembled WGS sequence"/>
</dbReference>
<feature type="compositionally biased region" description="Basic and acidic residues" evidence="1">
    <location>
        <begin position="49"/>
        <end position="81"/>
    </location>
</feature>
<feature type="transmembrane region" description="Helical" evidence="2">
    <location>
        <begin position="20"/>
        <end position="37"/>
    </location>
</feature>
<reference evidence="3" key="1">
    <citation type="submission" date="2020-08" db="EMBL/GenBank/DDBJ databases">
        <title>Novel species isolated from subtropical streams in China.</title>
        <authorList>
            <person name="Lu H."/>
        </authorList>
    </citation>
    <scope>NUCLEOTIDE SEQUENCE</scope>
    <source>
        <strain evidence="3">CY7W</strain>
    </source>
</reference>
<organism evidence="3 4">
    <name type="scientific">Undibacterium rugosum</name>
    <dbReference type="NCBI Taxonomy" id="2762291"/>
    <lineage>
        <taxon>Bacteria</taxon>
        <taxon>Pseudomonadati</taxon>
        <taxon>Pseudomonadota</taxon>
        <taxon>Betaproteobacteria</taxon>
        <taxon>Burkholderiales</taxon>
        <taxon>Oxalobacteraceae</taxon>
        <taxon>Undibacterium</taxon>
    </lineage>
</organism>
<sequence>MSTPPNPLEVVTQIISSYKPYAIGAVVIAVIWLFVLAKIKKEVRIRKYQRQENERAEARQRNREQREKQQDRIKKQENRVR</sequence>
<dbReference type="RefSeq" id="WP_186881380.1">
    <property type="nucleotide sequence ID" value="NZ_JACOGG010000010.1"/>
</dbReference>
<keyword evidence="2" id="KW-0472">Membrane</keyword>
<evidence type="ECO:0000256" key="2">
    <source>
        <dbReference type="SAM" id="Phobius"/>
    </source>
</evidence>
<gene>
    <name evidence="3" type="ORF">H8K47_10600</name>
</gene>
<evidence type="ECO:0000256" key="1">
    <source>
        <dbReference type="SAM" id="MobiDB-lite"/>
    </source>
</evidence>
<dbReference type="EMBL" id="JACOGG010000010">
    <property type="protein sequence ID" value="MBC3935809.1"/>
    <property type="molecule type" value="Genomic_DNA"/>
</dbReference>
<comment type="caution">
    <text evidence="3">The sequence shown here is derived from an EMBL/GenBank/DDBJ whole genome shotgun (WGS) entry which is preliminary data.</text>
</comment>
<name>A0A923KT98_9BURK</name>
<accession>A0A923KT98</accession>
<evidence type="ECO:0000313" key="3">
    <source>
        <dbReference type="EMBL" id="MBC3935809.1"/>
    </source>
</evidence>